<dbReference type="AlphaFoldDB" id="A0A5E4PJW2"/>
<feature type="transmembrane region" description="Helical" evidence="1">
    <location>
        <begin position="141"/>
        <end position="159"/>
    </location>
</feature>
<dbReference type="EMBL" id="LR699119">
    <property type="protein sequence ID" value="VVC76855.1"/>
    <property type="molecule type" value="Genomic_DNA"/>
</dbReference>
<dbReference type="KEGG" id="asip:AQUSIP_21820"/>
<dbReference type="Proteomes" id="UP000324194">
    <property type="component" value="Chromosome 1"/>
</dbReference>
<sequence length="560" mass="63658">MGKAVISRESLLALAAAISVFMGYSFAHIQNIGLSFDEGIFINAALGGVTPDFIYKKIFGIPLMTFPYEGAVKAWLYYPVFKWFGVTIYSIRVPVILISFLTILVWFVNSKFLFQDRLYSILFLFLMSTDPSYIYHARMDYNTLVLQGLFISLSFYLYWKCVALKKPAVLALLYLVMLTGVYNRLNFLWVVAAFFGAALLFNRRDAIRLYQRHSVLTASLTLAFVVTLAVMFVLLVVPLRDFPMGHIMNMSLGQKIIYTFHLYLNTMNGSFPYIKMFHRDTGAVSLVNGIEVGITLAALLWVSVSRLLRINGPAATDHDVKMGFCFTVCFMLLLMVVLTPQARNSYHVMVLWPLPHLLFLLSMAVFSRHVSIKCARICLFVLVSCVISSQLVVSNRYLSALSQPGGYIDVSWSPAIYRLADYVNRHSGKYDEIVSVEAFNTQLLSFAADDGVRMKLHQEAWAILTNDESLKKMRDYILPGFKRGEKANLRWLYNAYFRNKKVLVITLAGGVYPAEVNFFRFARDYRLNLDQVAAINDAGGRTIYRLYAASTQREESLPQL</sequence>
<name>A0A5E4PJW2_9COXI</name>
<protein>
    <recommendedName>
        <fullName evidence="4">Glycosyltransferase RgtA/B/C/D-like domain-containing protein</fullName>
    </recommendedName>
</protein>
<feature type="transmembrane region" description="Helical" evidence="1">
    <location>
        <begin position="374"/>
        <end position="393"/>
    </location>
</feature>
<evidence type="ECO:0000313" key="2">
    <source>
        <dbReference type="EMBL" id="VVC76855.1"/>
    </source>
</evidence>
<feature type="transmembrane region" description="Helical" evidence="1">
    <location>
        <begin position="346"/>
        <end position="367"/>
    </location>
</feature>
<feature type="transmembrane region" description="Helical" evidence="1">
    <location>
        <begin position="286"/>
        <end position="308"/>
    </location>
</feature>
<feature type="transmembrane region" description="Helical" evidence="1">
    <location>
        <begin position="320"/>
        <end position="340"/>
    </location>
</feature>
<dbReference type="OrthoDB" id="9813729at2"/>
<feature type="transmembrane region" description="Helical" evidence="1">
    <location>
        <begin position="171"/>
        <end position="195"/>
    </location>
</feature>
<keyword evidence="1" id="KW-0812">Transmembrane</keyword>
<organism evidence="2 3">
    <name type="scientific">Aquicella siphonis</name>
    <dbReference type="NCBI Taxonomy" id="254247"/>
    <lineage>
        <taxon>Bacteria</taxon>
        <taxon>Pseudomonadati</taxon>
        <taxon>Pseudomonadota</taxon>
        <taxon>Gammaproteobacteria</taxon>
        <taxon>Legionellales</taxon>
        <taxon>Coxiellaceae</taxon>
        <taxon>Aquicella</taxon>
    </lineage>
</organism>
<keyword evidence="3" id="KW-1185">Reference proteome</keyword>
<accession>A0A5E4PJW2</accession>
<evidence type="ECO:0008006" key="4">
    <source>
        <dbReference type="Google" id="ProtNLM"/>
    </source>
</evidence>
<keyword evidence="1" id="KW-0472">Membrane</keyword>
<feature type="transmembrane region" description="Helical" evidence="1">
    <location>
        <begin position="215"/>
        <end position="236"/>
    </location>
</feature>
<dbReference type="RefSeq" id="WP_148340139.1">
    <property type="nucleotide sequence ID" value="NZ_LR699119.1"/>
</dbReference>
<proteinExistence type="predicted"/>
<keyword evidence="1" id="KW-1133">Transmembrane helix</keyword>
<evidence type="ECO:0000256" key="1">
    <source>
        <dbReference type="SAM" id="Phobius"/>
    </source>
</evidence>
<gene>
    <name evidence="2" type="ORF">AQUSIP_21820</name>
</gene>
<reference evidence="2 3" key="1">
    <citation type="submission" date="2019-08" db="EMBL/GenBank/DDBJ databases">
        <authorList>
            <person name="Guy L."/>
        </authorList>
    </citation>
    <scope>NUCLEOTIDE SEQUENCE [LARGE SCALE GENOMIC DNA]</scope>
    <source>
        <strain evidence="2 3">SGT-108</strain>
    </source>
</reference>
<evidence type="ECO:0000313" key="3">
    <source>
        <dbReference type="Proteomes" id="UP000324194"/>
    </source>
</evidence>
<feature type="transmembrane region" description="Helical" evidence="1">
    <location>
        <begin position="83"/>
        <end position="106"/>
    </location>
</feature>